<evidence type="ECO:0000256" key="3">
    <source>
        <dbReference type="ARBA" id="ARBA00022801"/>
    </source>
</evidence>
<evidence type="ECO:0000256" key="2">
    <source>
        <dbReference type="ARBA" id="ARBA00022723"/>
    </source>
</evidence>
<dbReference type="GO" id="GO:0030246">
    <property type="term" value="F:carbohydrate binding"/>
    <property type="evidence" value="ECO:0007669"/>
    <property type="project" value="InterPro"/>
</dbReference>
<keyword evidence="3 6" id="KW-0378">Hydrolase</keyword>
<evidence type="ECO:0000313" key="7">
    <source>
        <dbReference type="Proteomes" id="UP000254792"/>
    </source>
</evidence>
<feature type="domain" description="Glycoside hydrolase family 38 central" evidence="5">
    <location>
        <begin position="300"/>
        <end position="378"/>
    </location>
</feature>
<dbReference type="SUPFAM" id="SSF74650">
    <property type="entry name" value="Galactose mutarotase-like"/>
    <property type="match status" value="1"/>
</dbReference>
<reference evidence="6 7" key="1">
    <citation type="submission" date="2018-07" db="EMBL/GenBank/DDBJ databases">
        <title>Complete genome sequence of Spiroplasma alleghenense PLHS-1 (ATCC 51752).</title>
        <authorList>
            <person name="Chou L."/>
            <person name="Lee T.-Y."/>
            <person name="Tsai Y.-M."/>
            <person name="Kuo C.-H."/>
        </authorList>
    </citation>
    <scope>NUCLEOTIDE SEQUENCE [LARGE SCALE GENOMIC DNA]</scope>
    <source>
        <strain evidence="6 7">PLHS-1</strain>
    </source>
</reference>
<dbReference type="InterPro" id="IPR011013">
    <property type="entry name" value="Gal_mutarotase_sf_dom"/>
</dbReference>
<dbReference type="Gene3D" id="1.20.1270.50">
    <property type="entry name" value="Glycoside hydrolase family 38, central domain"/>
    <property type="match status" value="1"/>
</dbReference>
<dbReference type="GO" id="GO:0006013">
    <property type="term" value="P:mannose metabolic process"/>
    <property type="evidence" value="ECO:0007669"/>
    <property type="project" value="InterPro"/>
</dbReference>
<keyword evidence="4" id="KW-0326">Glycosidase</keyword>
<dbReference type="GO" id="GO:0009313">
    <property type="term" value="P:oligosaccharide catabolic process"/>
    <property type="evidence" value="ECO:0007669"/>
    <property type="project" value="TreeGrafter"/>
</dbReference>
<gene>
    <name evidence="6" type="ORF">SALLE_v1c03110</name>
</gene>
<proteinExistence type="inferred from homology"/>
<dbReference type="OrthoDB" id="9772207at2"/>
<dbReference type="InterPro" id="IPR037094">
    <property type="entry name" value="Glyco_hydro_38_cen_sf"/>
</dbReference>
<dbReference type="RefSeq" id="WP_115557902.1">
    <property type="nucleotide sequence ID" value="NZ_CP031376.1"/>
</dbReference>
<dbReference type="Gene3D" id="2.70.98.30">
    <property type="entry name" value="Golgi alpha-mannosidase II, domain 4"/>
    <property type="match status" value="1"/>
</dbReference>
<name>A0A345Z306_9MOLU</name>
<dbReference type="PANTHER" id="PTHR46017">
    <property type="entry name" value="ALPHA-MANNOSIDASE 2C1"/>
    <property type="match status" value="1"/>
</dbReference>
<keyword evidence="7" id="KW-1185">Reference proteome</keyword>
<accession>A0A345Z306</accession>
<dbReference type="InterPro" id="IPR011330">
    <property type="entry name" value="Glyco_hydro/deAcase_b/a-brl"/>
</dbReference>
<dbReference type="Proteomes" id="UP000254792">
    <property type="component" value="Chromosome"/>
</dbReference>
<dbReference type="Gene3D" id="3.20.110.10">
    <property type="entry name" value="Glycoside hydrolase 38, N terminal domain"/>
    <property type="match status" value="1"/>
</dbReference>
<comment type="similarity">
    <text evidence="1">Belongs to the glycosyl hydrolase 38 family.</text>
</comment>
<dbReference type="GO" id="GO:0046872">
    <property type="term" value="F:metal ion binding"/>
    <property type="evidence" value="ECO:0007669"/>
    <property type="project" value="UniProtKB-KW"/>
</dbReference>
<dbReference type="GO" id="GO:0004559">
    <property type="term" value="F:alpha-mannosidase activity"/>
    <property type="evidence" value="ECO:0007669"/>
    <property type="project" value="InterPro"/>
</dbReference>
<dbReference type="Pfam" id="PF01074">
    <property type="entry name" value="Glyco_hydro_38N"/>
    <property type="match status" value="1"/>
</dbReference>
<keyword evidence="2" id="KW-0479">Metal-binding</keyword>
<evidence type="ECO:0000256" key="1">
    <source>
        <dbReference type="ARBA" id="ARBA00009792"/>
    </source>
</evidence>
<dbReference type="InterPro" id="IPR028995">
    <property type="entry name" value="Glyco_hydro_57/38_cen_sf"/>
</dbReference>
<dbReference type="SUPFAM" id="SSF88688">
    <property type="entry name" value="Families 57/38 glycoside transferase middle domain"/>
    <property type="match status" value="1"/>
</dbReference>
<dbReference type="EMBL" id="CP031376">
    <property type="protein sequence ID" value="AXK50985.1"/>
    <property type="molecule type" value="Genomic_DNA"/>
</dbReference>
<dbReference type="SUPFAM" id="SSF88713">
    <property type="entry name" value="Glycoside hydrolase/deacetylase"/>
    <property type="match status" value="1"/>
</dbReference>
<organism evidence="6 7">
    <name type="scientific">Spiroplasma alleghenense</name>
    <dbReference type="NCBI Taxonomy" id="216931"/>
    <lineage>
        <taxon>Bacteria</taxon>
        <taxon>Bacillati</taxon>
        <taxon>Mycoplasmatota</taxon>
        <taxon>Mollicutes</taxon>
        <taxon>Entomoplasmatales</taxon>
        <taxon>Spiroplasmataceae</taxon>
        <taxon>Spiroplasma</taxon>
    </lineage>
</organism>
<dbReference type="Pfam" id="PF09261">
    <property type="entry name" value="Alpha-mann_mid"/>
    <property type="match status" value="1"/>
</dbReference>
<dbReference type="InterPro" id="IPR027291">
    <property type="entry name" value="Glyco_hydro_38_N_sf"/>
</dbReference>
<dbReference type="KEGG" id="salx:SALLE_v1c03110"/>
<protein>
    <submittedName>
        <fullName evidence="6">Glycosyl hydrolase</fullName>
    </submittedName>
</protein>
<dbReference type="SMART" id="SM00872">
    <property type="entry name" value="Alpha-mann_mid"/>
    <property type="match status" value="1"/>
</dbReference>
<dbReference type="InterPro" id="IPR000602">
    <property type="entry name" value="Glyco_hydro_38_N"/>
</dbReference>
<dbReference type="AlphaFoldDB" id="A0A345Z306"/>
<evidence type="ECO:0000256" key="4">
    <source>
        <dbReference type="ARBA" id="ARBA00023295"/>
    </source>
</evidence>
<evidence type="ECO:0000259" key="5">
    <source>
        <dbReference type="SMART" id="SM00872"/>
    </source>
</evidence>
<dbReference type="PANTHER" id="PTHR46017:SF2">
    <property type="entry name" value="MANNOSYLGLYCERATE HYDROLASE"/>
    <property type="match status" value="1"/>
</dbReference>
<evidence type="ECO:0000313" key="6">
    <source>
        <dbReference type="EMBL" id="AXK50985.1"/>
    </source>
</evidence>
<sequence length="893" mass="104380">MKKKWKIHFVPHTHWDKEWYFTKEVSTVFLVDNIQKLKSICDNPESFKSIVFDSQLSIVDDYLNYFPEDEKIINKLISDKKLLVGPWYTQPDMFSTNGESIVRNLVIGKLGAEKRGHSLKNAYTPDSFGFNSNMPQILASTECDTIIQWRGVNEDHIEKSVYSEWTGIDGSKIDFYNIYKYGYGLTFWAFDSVYKKWNKDNMPELAKEYLEKFSTTHEDLNNWKKVNKNTGNILCFPFGSDQAPVIEWLPLFIKELNKLDPEHEWVLSDYDMFCEDIKKGTKDLPKNQIQGELKHGQYSRTHRTIASSRYDIKLLSKKVEYQLYNEAEPMGLIYKKFTGKYPARIFEKANKLLLECHAHDSLGGSCTDETNREIIIRLKQAQSMLESQTVLIKRRITEFLNLQKNDLIIFNTMPFKQKVKVLMPVVSRNKKFLIKKDNSNIDFKIISQKFYNRDQFIIENETHYKFNNGEEKGFYVTEVEFFTHEIDGLFYDVFKIEDDEINLTGKEIFNKVLANKLKVKDIEIELLKNGDISMIQDGKNSIISLEAMFDAGDTYDYSPSKINGGKINKLVSFESAVVKDNKEILIEQKWKVNESLESKVMVEQKILWKIFINSDNVDIKINLLNKAKDIRWRILWDTKTKNQYSYADQSGSLIKRPVVDELNSNRWEKDKWKDNPVCIETCESLVYLNPENKTKYAIFTIGNNEFEIINKDFSTIAVTLFRGVSLIGRRGLAYRPGRASGINDYPYATPESNLQEEMEFNLNFRISDKENLPILSKMHFLPTSSFQKQSISVYLFKGQTFWMSKVEQLKEKPIPTNIFAWDQNFFVACSKEGYNQNDYVFRLYNPSEKEIKLNLLDSKSKILEANSLERKETDLIKTILANKFKTIIKKGEK</sequence>
<dbReference type="InterPro" id="IPR015341">
    <property type="entry name" value="Glyco_hydro_38_cen"/>
</dbReference>